<name>A0A8T8E6V0_9EURY</name>
<dbReference type="AlphaFoldDB" id="A0A8T8E6V0"/>
<geneLocation type="plasmid" evidence="1 2">
    <name>pHTS171</name>
</geneLocation>
<dbReference type="GeneID" id="62877795"/>
<dbReference type="EMBL" id="CP069190">
    <property type="protein sequence ID" value="QRV17594.1"/>
    <property type="molecule type" value="Genomic_DNA"/>
</dbReference>
<dbReference type="KEGG" id="hsal:JMJ58_21685"/>
<dbReference type="Proteomes" id="UP000637819">
    <property type="component" value="Plasmid pHTS171"/>
</dbReference>
<sequence>MTDEPRVATDRERLEAMLVRQYIERLEAMLVRQYIERLEAMLVRQYIERLESLDRETERLLESIAETEPFDEPTRARARRHLREIRAQLHPLTLALRDHPHADDEFRDSS</sequence>
<organism evidence="1 2">
    <name type="scientific">Haloterrigena salifodinae</name>
    <dbReference type="NCBI Taxonomy" id="2675099"/>
    <lineage>
        <taxon>Archaea</taxon>
        <taxon>Methanobacteriati</taxon>
        <taxon>Methanobacteriota</taxon>
        <taxon>Stenosarchaea group</taxon>
        <taxon>Halobacteria</taxon>
        <taxon>Halobacteriales</taxon>
        <taxon>Natrialbaceae</taxon>
        <taxon>Haloterrigena</taxon>
    </lineage>
</organism>
<keyword evidence="1" id="KW-0614">Plasmid</keyword>
<gene>
    <name evidence="1" type="ORF">JMJ58_21685</name>
</gene>
<protein>
    <submittedName>
        <fullName evidence="1">Uncharacterized protein</fullName>
    </submittedName>
</protein>
<proteinExistence type="predicted"/>
<evidence type="ECO:0000313" key="2">
    <source>
        <dbReference type="Proteomes" id="UP000637819"/>
    </source>
</evidence>
<keyword evidence="2" id="KW-1185">Reference proteome</keyword>
<dbReference type="RefSeq" id="WP_204749594.1">
    <property type="nucleotide sequence ID" value="NZ_CP069190.1"/>
</dbReference>
<reference evidence="1 2" key="1">
    <citation type="submission" date="2021-01" db="EMBL/GenBank/DDBJ databases">
        <title>Genome Sequence and Methylation Pattern of Haloterrigena salifodinae BOL5-1, An Extremely Halophilic Archaeon from a Bolivian Salt Mine.</title>
        <authorList>
            <person name="DasSarma P."/>
            <person name="Anton B.P."/>
            <person name="DasSarma S.L."/>
            <person name="von Ehrenheim H.A.L."/>
            <person name="Martinez F.L."/>
            <person name="Guzman D."/>
            <person name="Roberts R.J."/>
            <person name="DasSarma S."/>
        </authorList>
    </citation>
    <scope>NUCLEOTIDE SEQUENCE [LARGE SCALE GENOMIC DNA]</scope>
    <source>
        <strain evidence="1 2">BOL5-1</strain>
        <plasmid evidence="1 2">pHTS171</plasmid>
    </source>
</reference>
<accession>A0A8T8E6V0</accession>
<evidence type="ECO:0000313" key="1">
    <source>
        <dbReference type="EMBL" id="QRV17594.1"/>
    </source>
</evidence>
<dbReference type="OrthoDB" id="187618at2157"/>